<sequence length="290" mass="32460">MSAQDDNWFIEHFDSAGVAFGLRLKQKLEAVQTPYQHIEMWETDTFGYLMTIDGATMLSSRDNFLYHEMMAHPALFAHAAPRRVLIIGGGDCGTLREVLRHGGVEKAVQIDIDEQVTRFSEKYFPELCESNDDPRAELRFEDGVKFMQECEPGQFDVIVVDSTDPVGPAEGLFKAEFFRHCHRVLADGGVLVQQSESPLLHSDTIIRDLHVNMREAGFDHTQTLPFPQPVYPSGWWSCTLAGKGCDVGAFREADAAGKDFDTRYYSNAIHRGALTLPPFMSAAIGDPLKQ</sequence>
<dbReference type="HAMAP" id="MF_00198">
    <property type="entry name" value="Spermidine_synth"/>
    <property type="match status" value="1"/>
</dbReference>
<evidence type="ECO:0000256" key="2">
    <source>
        <dbReference type="ARBA" id="ARBA00022679"/>
    </source>
</evidence>
<dbReference type="Pfam" id="PF01564">
    <property type="entry name" value="Spermine_synth"/>
    <property type="match status" value="1"/>
</dbReference>
<dbReference type="EMBL" id="ARXS01000001">
    <property type="protein sequence ID" value="MCU5780715.1"/>
    <property type="molecule type" value="Genomic_DNA"/>
</dbReference>
<comment type="catalytic activity">
    <reaction evidence="5 8">
        <text>S-adenosyl 3-(methylsulfanyl)propylamine + putrescine = S-methyl-5'-thioadenosine + spermidine + H(+)</text>
        <dbReference type="Rhea" id="RHEA:12721"/>
        <dbReference type="ChEBI" id="CHEBI:15378"/>
        <dbReference type="ChEBI" id="CHEBI:17509"/>
        <dbReference type="ChEBI" id="CHEBI:57443"/>
        <dbReference type="ChEBI" id="CHEBI:57834"/>
        <dbReference type="ChEBI" id="CHEBI:326268"/>
        <dbReference type="EC" id="2.5.1.16"/>
    </reaction>
</comment>
<comment type="caution">
    <text evidence="10">The sequence shown here is derived from an EMBL/GenBank/DDBJ whole genome shotgun (WGS) entry which is preliminary data.</text>
</comment>
<dbReference type="PANTHER" id="PTHR11558:SF11">
    <property type="entry name" value="SPERMIDINE SYNTHASE"/>
    <property type="match status" value="1"/>
</dbReference>
<dbReference type="InterPro" id="IPR030374">
    <property type="entry name" value="PABS"/>
</dbReference>
<dbReference type="InterPro" id="IPR029063">
    <property type="entry name" value="SAM-dependent_MTases_sf"/>
</dbReference>
<feature type="binding site" evidence="5">
    <location>
        <begin position="142"/>
        <end position="143"/>
    </location>
    <ligand>
        <name>S-methyl-5'-thioadenosine</name>
        <dbReference type="ChEBI" id="CHEBI:17509"/>
    </ligand>
</feature>
<dbReference type="PROSITE" id="PS51006">
    <property type="entry name" value="PABS_2"/>
    <property type="match status" value="1"/>
</dbReference>
<feature type="binding site" evidence="5">
    <location>
        <position position="111"/>
    </location>
    <ligand>
        <name>S-methyl-5'-thioadenosine</name>
        <dbReference type="ChEBI" id="CHEBI:17509"/>
    </ligand>
</feature>
<dbReference type="PROSITE" id="PS01330">
    <property type="entry name" value="PABS_1"/>
    <property type="match status" value="1"/>
</dbReference>
<evidence type="ECO:0000313" key="10">
    <source>
        <dbReference type="EMBL" id="MCU5780715.1"/>
    </source>
</evidence>
<dbReference type="GO" id="GO:0004766">
    <property type="term" value="F:spermidine synthase activity"/>
    <property type="evidence" value="ECO:0007669"/>
    <property type="project" value="UniProtKB-EC"/>
</dbReference>
<dbReference type="Gene3D" id="2.30.140.10">
    <property type="entry name" value="Spermidine synthase, tetramerisation domain"/>
    <property type="match status" value="1"/>
</dbReference>
<feature type="binding site" evidence="5">
    <location>
        <position position="67"/>
    </location>
    <ligand>
        <name>spermidine</name>
        <dbReference type="ChEBI" id="CHEBI:57834"/>
    </ligand>
</feature>
<dbReference type="Proteomes" id="UP001064106">
    <property type="component" value="Unassembled WGS sequence"/>
</dbReference>
<name>A0ABT2QTA3_9GAMM</name>
<dbReference type="Pfam" id="PF17284">
    <property type="entry name" value="Spermine_synt_N"/>
    <property type="match status" value="1"/>
</dbReference>
<keyword evidence="3 5" id="KW-0745">Spermidine biosynthesis</keyword>
<gene>
    <name evidence="5" type="primary">speE</name>
    <name evidence="10" type="ORF">MA04_00015</name>
</gene>
<dbReference type="InterPro" id="IPR030373">
    <property type="entry name" value="PABS_CS"/>
</dbReference>
<dbReference type="NCBIfam" id="NF002010">
    <property type="entry name" value="PRK00811.1"/>
    <property type="match status" value="1"/>
</dbReference>
<evidence type="ECO:0000313" key="11">
    <source>
        <dbReference type="Proteomes" id="UP001064106"/>
    </source>
</evidence>
<feature type="binding site" evidence="5">
    <location>
        <position position="168"/>
    </location>
    <ligand>
        <name>S-methyl-5'-thioadenosine</name>
        <dbReference type="ChEBI" id="CHEBI:17509"/>
    </ligand>
</feature>
<evidence type="ECO:0000256" key="7">
    <source>
        <dbReference type="RuleBase" id="RU003836"/>
    </source>
</evidence>
<dbReference type="NCBIfam" id="TIGR00417">
    <property type="entry name" value="speE"/>
    <property type="match status" value="1"/>
</dbReference>
<dbReference type="InterPro" id="IPR035246">
    <property type="entry name" value="Spermidine_synt_N"/>
</dbReference>
<protein>
    <recommendedName>
        <fullName evidence="5">Polyamine aminopropyltransferase</fullName>
    </recommendedName>
    <alternativeName>
        <fullName evidence="5">Putrescine aminopropyltransferase</fullName>
        <shortName evidence="5">PAPT</shortName>
    </alternativeName>
    <alternativeName>
        <fullName evidence="5">Spermidine synthase</fullName>
        <shortName evidence="5">SPDS</shortName>
        <shortName evidence="5">SPDSY</shortName>
        <ecNumber evidence="5">2.5.1.16</ecNumber>
    </alternativeName>
</protein>
<comment type="function">
    <text evidence="5">Catalyzes the irreversible transfer of a propylamine group from the amino donor S-adenosylmethioninamine (decarboxy-AdoMet) to putrescine (1,4-diaminobutane) to yield spermidine.</text>
</comment>
<accession>A0ABT2QTA3</accession>
<evidence type="ECO:0000256" key="5">
    <source>
        <dbReference type="HAMAP-Rule" id="MF_00198"/>
    </source>
</evidence>
<dbReference type="EC" id="2.5.1.16" evidence="5"/>
<evidence type="ECO:0000256" key="6">
    <source>
        <dbReference type="PROSITE-ProRule" id="PRU00354"/>
    </source>
</evidence>
<evidence type="ECO:0000259" key="9">
    <source>
        <dbReference type="PROSITE" id="PS51006"/>
    </source>
</evidence>
<feature type="binding site" evidence="5">
    <location>
        <begin position="161"/>
        <end position="164"/>
    </location>
    <ligand>
        <name>spermidine</name>
        <dbReference type="ChEBI" id="CHEBI:57834"/>
    </ligand>
</feature>
<dbReference type="RefSeq" id="WP_262459027.1">
    <property type="nucleotide sequence ID" value="NZ_ARXS01000001.1"/>
</dbReference>
<feature type="domain" description="PABS" evidence="9">
    <location>
        <begin position="6"/>
        <end position="243"/>
    </location>
</feature>
<organism evidence="10 11">
    <name type="scientific">Alloalcanivorax balearicus MACL04</name>
    <dbReference type="NCBI Taxonomy" id="1177182"/>
    <lineage>
        <taxon>Bacteria</taxon>
        <taxon>Pseudomonadati</taxon>
        <taxon>Pseudomonadota</taxon>
        <taxon>Gammaproteobacteria</taxon>
        <taxon>Oceanospirillales</taxon>
        <taxon>Alcanivoracaceae</taxon>
        <taxon>Alloalcanivorax</taxon>
    </lineage>
</organism>
<dbReference type="PANTHER" id="PTHR11558">
    <property type="entry name" value="SPERMIDINE/SPERMINE SYNTHASE"/>
    <property type="match status" value="1"/>
</dbReference>
<dbReference type="SUPFAM" id="SSF53335">
    <property type="entry name" value="S-adenosyl-L-methionine-dependent methyltransferases"/>
    <property type="match status" value="1"/>
</dbReference>
<reference evidence="10" key="1">
    <citation type="submission" date="2012-09" db="EMBL/GenBank/DDBJ databases">
        <title>Genome Sequence of alkane-degrading Bacterium Alcanivorax balearicus MACL04.</title>
        <authorList>
            <person name="Lai Q."/>
            <person name="Shao Z."/>
        </authorList>
    </citation>
    <scope>NUCLEOTIDE SEQUENCE</scope>
    <source>
        <strain evidence="10">MACL04</strain>
    </source>
</reference>
<evidence type="ECO:0000256" key="1">
    <source>
        <dbReference type="ARBA" id="ARBA00007867"/>
    </source>
</evidence>
<comment type="pathway">
    <text evidence="5">Amine and polyamine biosynthesis; spermidine biosynthesis; spermidine from putrescine: step 1/1.</text>
</comment>
<evidence type="ECO:0000256" key="3">
    <source>
        <dbReference type="ARBA" id="ARBA00023066"/>
    </source>
</evidence>
<dbReference type="InterPro" id="IPR037163">
    <property type="entry name" value="Spermidine_synt_N_sf"/>
</dbReference>
<feature type="active site" description="Proton acceptor" evidence="5 6">
    <location>
        <position position="161"/>
    </location>
</feature>
<dbReference type="CDD" id="cd02440">
    <property type="entry name" value="AdoMet_MTases"/>
    <property type="match status" value="1"/>
</dbReference>
<feature type="binding site" evidence="5">
    <location>
        <position position="36"/>
    </location>
    <ligand>
        <name>S-methyl-5'-thioadenosine</name>
        <dbReference type="ChEBI" id="CHEBI:17509"/>
    </ligand>
</feature>
<keyword evidence="4 5" id="KW-0620">Polyamine biosynthesis</keyword>
<evidence type="ECO:0000256" key="4">
    <source>
        <dbReference type="ARBA" id="ARBA00023115"/>
    </source>
</evidence>
<keyword evidence="2 5" id="KW-0808">Transferase</keyword>
<comment type="similarity">
    <text evidence="1 5 7">Belongs to the spermidine/spermine synthase family.</text>
</comment>
<evidence type="ECO:0000256" key="8">
    <source>
        <dbReference type="RuleBase" id="RU003837"/>
    </source>
</evidence>
<proteinExistence type="inferred from homology"/>
<feature type="binding site" evidence="5">
    <location>
        <position position="91"/>
    </location>
    <ligand>
        <name>spermidine</name>
        <dbReference type="ChEBI" id="CHEBI:57834"/>
    </ligand>
</feature>
<comment type="subunit">
    <text evidence="5">Homodimer or homotetramer.</text>
</comment>
<dbReference type="InterPro" id="IPR001045">
    <property type="entry name" value="Spermi_synthase"/>
</dbReference>
<keyword evidence="11" id="KW-1185">Reference proteome</keyword>
<dbReference type="Gene3D" id="3.40.50.150">
    <property type="entry name" value="Vaccinia Virus protein VP39"/>
    <property type="match status" value="1"/>
</dbReference>